<dbReference type="RefSeq" id="WP_382376058.1">
    <property type="nucleotide sequence ID" value="NZ_JBHRZI010000018.1"/>
</dbReference>
<dbReference type="EMBL" id="JBHRZI010000018">
    <property type="protein sequence ID" value="MFC3894453.1"/>
    <property type="molecule type" value="Genomic_DNA"/>
</dbReference>
<feature type="compositionally biased region" description="Polar residues" evidence="1">
    <location>
        <begin position="62"/>
        <end position="76"/>
    </location>
</feature>
<feature type="region of interest" description="Disordered" evidence="1">
    <location>
        <begin position="60"/>
        <end position="90"/>
    </location>
</feature>
<reference evidence="3" key="1">
    <citation type="journal article" date="2019" name="Int. J. Syst. Evol. Microbiol.">
        <title>The Global Catalogue of Microorganisms (GCM) 10K type strain sequencing project: providing services to taxonomists for standard genome sequencing and annotation.</title>
        <authorList>
            <consortium name="The Broad Institute Genomics Platform"/>
            <consortium name="The Broad Institute Genome Sequencing Center for Infectious Disease"/>
            <person name="Wu L."/>
            <person name="Ma J."/>
        </authorList>
    </citation>
    <scope>NUCLEOTIDE SEQUENCE [LARGE SCALE GENOMIC DNA]</scope>
    <source>
        <strain evidence="3">CGMCC 4.7405</strain>
    </source>
</reference>
<evidence type="ECO:0000313" key="2">
    <source>
        <dbReference type="EMBL" id="MFC3894453.1"/>
    </source>
</evidence>
<sequence length="90" mass="9941">MTLAALDRDSATEVDYVAERDASKPAAQRGRWRVTEDTMTLTGKRKRDPAFTLRRVLVHSTARANSTAPPTTSTDWSAGWDPGITPTRKP</sequence>
<comment type="caution">
    <text evidence="2">The sequence shown here is derived from an EMBL/GenBank/DDBJ whole genome shotgun (WGS) entry which is preliminary data.</text>
</comment>
<keyword evidence="3" id="KW-1185">Reference proteome</keyword>
<protein>
    <submittedName>
        <fullName evidence="2">Uncharacterized protein</fullName>
    </submittedName>
</protein>
<organism evidence="2 3">
    <name type="scientific">Lentzea rhizosphaerae</name>
    <dbReference type="NCBI Taxonomy" id="2041025"/>
    <lineage>
        <taxon>Bacteria</taxon>
        <taxon>Bacillati</taxon>
        <taxon>Actinomycetota</taxon>
        <taxon>Actinomycetes</taxon>
        <taxon>Pseudonocardiales</taxon>
        <taxon>Pseudonocardiaceae</taxon>
        <taxon>Lentzea</taxon>
    </lineage>
</organism>
<accession>A0ABV8BXK9</accession>
<evidence type="ECO:0000313" key="3">
    <source>
        <dbReference type="Proteomes" id="UP001595690"/>
    </source>
</evidence>
<name>A0ABV8BXK9_9PSEU</name>
<dbReference type="Proteomes" id="UP001595690">
    <property type="component" value="Unassembled WGS sequence"/>
</dbReference>
<evidence type="ECO:0000256" key="1">
    <source>
        <dbReference type="SAM" id="MobiDB-lite"/>
    </source>
</evidence>
<gene>
    <name evidence="2" type="ORF">ACFOWZ_23485</name>
</gene>
<proteinExistence type="predicted"/>